<dbReference type="InterPro" id="IPR015856">
    <property type="entry name" value="ABC_transpr_CbiO/EcfA_su"/>
</dbReference>
<dbReference type="PROSITE" id="PS00211">
    <property type="entry name" value="ABC_TRANSPORTER_1"/>
    <property type="match status" value="1"/>
</dbReference>
<dbReference type="Gene3D" id="3.40.50.300">
    <property type="entry name" value="P-loop containing nucleotide triphosphate hydrolases"/>
    <property type="match status" value="1"/>
</dbReference>
<protein>
    <submittedName>
        <fullName evidence="10">Energy-coupling factor transporter ATP-binding protein EcfA1</fullName>
    </submittedName>
</protein>
<evidence type="ECO:0000313" key="10">
    <source>
        <dbReference type="EMBL" id="BDR56135.1"/>
    </source>
</evidence>
<keyword evidence="6 10" id="KW-0067">ATP-binding</keyword>
<dbReference type="GO" id="GO:0005524">
    <property type="term" value="F:ATP binding"/>
    <property type="evidence" value="ECO:0007669"/>
    <property type="project" value="UniProtKB-KW"/>
</dbReference>
<sequence length="290" mass="32778">MNATPLLEIRNLSYAAEQLINLQLETKKQEIINNLNFSIFEGEFVGLVGPNGSGKTTISKLLTRIIEPTGGEILLNGINYEQIEPQWKLHHEISLVFQNVDSQFIAPNFVEDLSLYLANFGWSKEKIKSRMMKIVNELGIESIIKQSFKTLSGGQKQLLAIAEALVLEPKILILDEPTAQLDPENSQLVYKLMRELQEKRKVTILLITHKLAELALTKRVLILNQGQITNKIETNDLLLNPSLLKENQMPIPITVDIINRLADLINDPISLQDSSLATFIKTVEELYVNR</sequence>
<dbReference type="GO" id="GO:0016887">
    <property type="term" value="F:ATP hydrolysis activity"/>
    <property type="evidence" value="ECO:0007669"/>
    <property type="project" value="InterPro"/>
</dbReference>
<accession>A0AAU9D1I2</accession>
<dbReference type="GO" id="GO:0043190">
    <property type="term" value="C:ATP-binding cassette (ABC) transporter complex"/>
    <property type="evidence" value="ECO:0007669"/>
    <property type="project" value="TreeGrafter"/>
</dbReference>
<name>A0AAU9D1I2_9LACO</name>
<evidence type="ECO:0000256" key="2">
    <source>
        <dbReference type="ARBA" id="ARBA00005417"/>
    </source>
</evidence>
<evidence type="ECO:0000313" key="11">
    <source>
        <dbReference type="Proteomes" id="UP001321804"/>
    </source>
</evidence>
<evidence type="ECO:0000256" key="7">
    <source>
        <dbReference type="ARBA" id="ARBA00022967"/>
    </source>
</evidence>
<keyword evidence="11" id="KW-1185">Reference proteome</keyword>
<evidence type="ECO:0000256" key="1">
    <source>
        <dbReference type="ARBA" id="ARBA00004202"/>
    </source>
</evidence>
<evidence type="ECO:0000256" key="4">
    <source>
        <dbReference type="ARBA" id="ARBA00022475"/>
    </source>
</evidence>
<comment type="similarity">
    <text evidence="2">Belongs to the ABC transporter superfamily.</text>
</comment>
<evidence type="ECO:0000256" key="3">
    <source>
        <dbReference type="ARBA" id="ARBA00022448"/>
    </source>
</evidence>
<keyword evidence="4" id="KW-1003">Cell membrane</keyword>
<dbReference type="InterPro" id="IPR003439">
    <property type="entry name" value="ABC_transporter-like_ATP-bd"/>
</dbReference>
<keyword evidence="7" id="KW-1278">Translocase</keyword>
<feature type="domain" description="ABC transporter" evidence="9">
    <location>
        <begin position="7"/>
        <end position="250"/>
    </location>
</feature>
<evidence type="ECO:0000256" key="5">
    <source>
        <dbReference type="ARBA" id="ARBA00022741"/>
    </source>
</evidence>
<dbReference type="PROSITE" id="PS50893">
    <property type="entry name" value="ABC_TRANSPORTER_2"/>
    <property type="match status" value="1"/>
</dbReference>
<dbReference type="InterPro" id="IPR003593">
    <property type="entry name" value="AAA+_ATPase"/>
</dbReference>
<evidence type="ECO:0000256" key="6">
    <source>
        <dbReference type="ARBA" id="ARBA00022840"/>
    </source>
</evidence>
<dbReference type="GO" id="GO:0042626">
    <property type="term" value="F:ATPase-coupled transmembrane transporter activity"/>
    <property type="evidence" value="ECO:0007669"/>
    <property type="project" value="TreeGrafter"/>
</dbReference>
<evidence type="ECO:0000256" key="8">
    <source>
        <dbReference type="ARBA" id="ARBA00023136"/>
    </source>
</evidence>
<dbReference type="InterPro" id="IPR017871">
    <property type="entry name" value="ABC_transporter-like_CS"/>
</dbReference>
<reference evidence="10 11" key="1">
    <citation type="journal article" date="2023" name="Microbiol. Spectr.">
        <title>Symbiosis of Carpenter Bees with Uncharacterized Lactic Acid Bacteria Showing NAD Auxotrophy.</title>
        <authorList>
            <person name="Kawasaki S."/>
            <person name="Ozawa K."/>
            <person name="Mori T."/>
            <person name="Yamamoto A."/>
            <person name="Ito M."/>
            <person name="Ohkuma M."/>
            <person name="Sakamoto M."/>
            <person name="Matsutani M."/>
        </authorList>
    </citation>
    <scope>NUCLEOTIDE SEQUENCE [LARGE SCALE GENOMIC DNA]</scope>
    <source>
        <strain evidence="10 11">KimC2</strain>
    </source>
</reference>
<dbReference type="Pfam" id="PF00005">
    <property type="entry name" value="ABC_tran"/>
    <property type="match status" value="1"/>
</dbReference>
<dbReference type="SUPFAM" id="SSF52540">
    <property type="entry name" value="P-loop containing nucleoside triphosphate hydrolases"/>
    <property type="match status" value="1"/>
</dbReference>
<dbReference type="InterPro" id="IPR027417">
    <property type="entry name" value="P-loop_NTPase"/>
</dbReference>
<proteinExistence type="inferred from homology"/>
<keyword evidence="8" id="KW-0472">Membrane</keyword>
<dbReference type="AlphaFoldDB" id="A0AAU9D1I2"/>
<dbReference type="KEGG" id="xak:KIMC2_06970"/>
<dbReference type="PANTHER" id="PTHR43553">
    <property type="entry name" value="HEAVY METAL TRANSPORTER"/>
    <property type="match status" value="1"/>
</dbReference>
<dbReference type="CDD" id="cd03225">
    <property type="entry name" value="ABC_cobalt_CbiO_domain1"/>
    <property type="match status" value="1"/>
</dbReference>
<dbReference type="PANTHER" id="PTHR43553:SF27">
    <property type="entry name" value="ENERGY-COUPLING FACTOR TRANSPORTER ATP-BINDING PROTEIN ECFA2"/>
    <property type="match status" value="1"/>
</dbReference>
<dbReference type="Proteomes" id="UP001321804">
    <property type="component" value="Chromosome"/>
</dbReference>
<keyword evidence="3" id="KW-0813">Transport</keyword>
<evidence type="ECO:0000259" key="9">
    <source>
        <dbReference type="PROSITE" id="PS50893"/>
    </source>
</evidence>
<gene>
    <name evidence="10" type="primary">ecfA1_1</name>
    <name evidence="10" type="ORF">KIMC2_06970</name>
</gene>
<keyword evidence="5" id="KW-0547">Nucleotide-binding</keyword>
<dbReference type="EMBL" id="AP026801">
    <property type="protein sequence ID" value="BDR56135.1"/>
    <property type="molecule type" value="Genomic_DNA"/>
</dbReference>
<dbReference type="InterPro" id="IPR050095">
    <property type="entry name" value="ECF_ABC_transporter_ATP-bd"/>
</dbReference>
<dbReference type="SMART" id="SM00382">
    <property type="entry name" value="AAA"/>
    <property type="match status" value="1"/>
</dbReference>
<organism evidence="10 11">
    <name type="scientific">Xylocopilactobacillus apis</name>
    <dbReference type="NCBI Taxonomy" id="2932183"/>
    <lineage>
        <taxon>Bacteria</taxon>
        <taxon>Bacillati</taxon>
        <taxon>Bacillota</taxon>
        <taxon>Bacilli</taxon>
        <taxon>Lactobacillales</taxon>
        <taxon>Lactobacillaceae</taxon>
        <taxon>Xylocopilactobacillus</taxon>
    </lineage>
</organism>
<comment type="subcellular location">
    <subcellularLocation>
        <location evidence="1">Cell membrane</location>
        <topology evidence="1">Peripheral membrane protein</topology>
    </subcellularLocation>
</comment>
<dbReference type="RefSeq" id="WP_317698001.1">
    <property type="nucleotide sequence ID" value="NZ_AP026801.1"/>
</dbReference>